<dbReference type="Proteomes" id="UP000250831">
    <property type="component" value="Unassembled WGS sequence"/>
</dbReference>
<feature type="domain" description="FecR protein" evidence="2">
    <location>
        <begin position="188"/>
        <end position="281"/>
    </location>
</feature>
<gene>
    <name evidence="4" type="ORF">DCO56_22225</name>
</gene>
<comment type="caution">
    <text evidence="4">The sequence shown here is derived from an EMBL/GenBank/DDBJ whole genome shotgun (WGS) entry which is preliminary data.</text>
</comment>
<feature type="transmembrane region" description="Helical" evidence="1">
    <location>
        <begin position="90"/>
        <end position="111"/>
    </location>
</feature>
<evidence type="ECO:0000313" key="5">
    <source>
        <dbReference type="Proteomes" id="UP000250831"/>
    </source>
</evidence>
<dbReference type="Pfam" id="PF04773">
    <property type="entry name" value="FecR"/>
    <property type="match status" value="1"/>
</dbReference>
<dbReference type="AlphaFoldDB" id="A0A363NNI8"/>
<organism evidence="4 5">
    <name type="scientific">Sphingobacterium athyrii</name>
    <dbReference type="NCBI Taxonomy" id="2152717"/>
    <lineage>
        <taxon>Bacteria</taxon>
        <taxon>Pseudomonadati</taxon>
        <taxon>Bacteroidota</taxon>
        <taxon>Sphingobacteriia</taxon>
        <taxon>Sphingobacteriales</taxon>
        <taxon>Sphingobacteriaceae</taxon>
        <taxon>Sphingobacterium</taxon>
    </lineage>
</organism>
<dbReference type="PANTHER" id="PTHR30273">
    <property type="entry name" value="PERIPLASMIC SIGNAL SENSOR AND SIGMA FACTOR ACTIVATOR FECR-RELATED"/>
    <property type="match status" value="1"/>
</dbReference>
<dbReference type="OrthoDB" id="1099963at2"/>
<dbReference type="Pfam" id="PF16344">
    <property type="entry name" value="FecR_C"/>
    <property type="match status" value="1"/>
</dbReference>
<evidence type="ECO:0008006" key="6">
    <source>
        <dbReference type="Google" id="ProtNLM"/>
    </source>
</evidence>
<dbReference type="InterPro" id="IPR032508">
    <property type="entry name" value="FecR_C"/>
</dbReference>
<proteinExistence type="predicted"/>
<dbReference type="RefSeq" id="WP_108635932.1">
    <property type="nucleotide sequence ID" value="NZ_QCXX01000007.1"/>
</dbReference>
<dbReference type="Gene3D" id="2.60.120.1440">
    <property type="match status" value="1"/>
</dbReference>
<dbReference type="InterPro" id="IPR006860">
    <property type="entry name" value="FecR"/>
</dbReference>
<evidence type="ECO:0000259" key="2">
    <source>
        <dbReference type="Pfam" id="PF04773"/>
    </source>
</evidence>
<evidence type="ECO:0000313" key="4">
    <source>
        <dbReference type="EMBL" id="PUV22280.1"/>
    </source>
</evidence>
<feature type="domain" description="Protein FecR C-terminal" evidence="3">
    <location>
        <begin position="322"/>
        <end position="390"/>
    </location>
</feature>
<name>A0A363NNI8_9SPHI</name>
<evidence type="ECO:0000259" key="3">
    <source>
        <dbReference type="Pfam" id="PF16344"/>
    </source>
</evidence>
<accession>A0A363NNI8</accession>
<reference evidence="4 5" key="1">
    <citation type="submission" date="2018-04" db="EMBL/GenBank/DDBJ databases">
        <title>Sphingobacterium sp. M46 Genome.</title>
        <authorList>
            <person name="Cheng J."/>
            <person name="Li Y."/>
        </authorList>
    </citation>
    <scope>NUCLEOTIDE SEQUENCE [LARGE SCALE GENOMIC DNA]</scope>
    <source>
        <strain evidence="4 5">M46</strain>
    </source>
</reference>
<keyword evidence="1" id="KW-0812">Transmembrane</keyword>
<sequence length="397" mass="44892">MEKKNLNNLFEDFIANRCSPEDIEQLMQHFDSPTSLDNLRNLIEQQLAVQQFETSPQAVGSIVCAVDKKMAMTMLKYQAVEKQKRKTQRIWRFVSAAAALILCILAVLWQYKPAIQKDTIQQAEKTRTQEIRPGKNQARLTLYNGEKLNFDQQGTDNKKNSTANLNYDNGKLVYGGSPVEETIQWNVLEVPKAGTFEIQLPDGSTVWVNANSKLYFPNRFPANERSVKVEGEAFFKVQKDKKRPFKVQTGDLNISVLGTSFNVRAYQTKHISTTLIEGSVQLTYHDQRIIMTPGEKAFIDAKNKLQIQAVDIEGATAWKEGYFYFKDESLGKILQDVSNWYDLKVSIAGNLPGGRYSGSMDRNSNLSGVLKMLSTVANLDFILDGNHLTVKSKNKNN</sequence>
<dbReference type="GO" id="GO:0016989">
    <property type="term" value="F:sigma factor antagonist activity"/>
    <property type="evidence" value="ECO:0007669"/>
    <property type="project" value="TreeGrafter"/>
</dbReference>
<evidence type="ECO:0000256" key="1">
    <source>
        <dbReference type="SAM" id="Phobius"/>
    </source>
</evidence>
<protein>
    <recommendedName>
        <fullName evidence="6">Anti-sigma factor</fullName>
    </recommendedName>
</protein>
<keyword evidence="1" id="KW-0472">Membrane</keyword>
<keyword evidence="1" id="KW-1133">Transmembrane helix</keyword>
<dbReference type="EMBL" id="QCXX01000007">
    <property type="protein sequence ID" value="PUV22280.1"/>
    <property type="molecule type" value="Genomic_DNA"/>
</dbReference>
<dbReference type="PANTHER" id="PTHR30273:SF2">
    <property type="entry name" value="PROTEIN FECR"/>
    <property type="match status" value="1"/>
</dbReference>
<dbReference type="InterPro" id="IPR012373">
    <property type="entry name" value="Ferrdict_sens_TM"/>
</dbReference>
<dbReference type="Gene3D" id="3.55.50.30">
    <property type="match status" value="1"/>
</dbReference>
<keyword evidence="5" id="KW-1185">Reference proteome</keyword>